<keyword evidence="5" id="KW-0145">Chemotaxis</keyword>
<evidence type="ECO:0000256" key="2">
    <source>
        <dbReference type="ARBA" id="ARBA00005908"/>
    </source>
</evidence>
<dbReference type="RefSeq" id="WP_194116711.1">
    <property type="nucleotide sequence ID" value="NZ_JADFUA010000007.1"/>
</dbReference>
<dbReference type="GO" id="GO:0009288">
    <property type="term" value="C:bacterial-type flagellum"/>
    <property type="evidence" value="ECO:0007669"/>
    <property type="project" value="InterPro"/>
</dbReference>
<keyword evidence="6" id="KW-0283">Flagellar rotation</keyword>
<dbReference type="Pfam" id="PF04344">
    <property type="entry name" value="CheZ"/>
    <property type="match status" value="1"/>
</dbReference>
<comment type="subcellular location">
    <subcellularLocation>
        <location evidence="1">Cytoplasm</location>
    </subcellularLocation>
</comment>
<dbReference type="SUPFAM" id="SSF75708">
    <property type="entry name" value="Chemotaxis phosphatase CheZ"/>
    <property type="match status" value="1"/>
</dbReference>
<name>A0A8J7K2L3_9NEIS</name>
<sequence>MSDQALNSGDSAELEALFDSILATSQGNDSAPPASPEFTTTVSTPAPATQEAVAEPAAPSVEMSPSNEGDQLAEPAKSMFSHIGQLTRKLHDTLRQLGLDKSLEQAASQIPDARDRLSYIATMTEQAAERTLNALDVAKPLQDRISNDSAQLAAEWERLFANQLSVDEFKQLAERTKAFLNMAHADSEKINSQMLEIMMAQDFQDLTGQVIKKVLGMAKEMEQQLLDFLLMFSPQGVKQDDGSLLNGPVVKAEGRTDIVTNQAQVDDLLESLGF</sequence>
<reference evidence="11 12" key="1">
    <citation type="submission" date="2020-10" db="EMBL/GenBank/DDBJ databases">
        <title>The genome sequence of Chitinilyticum litopenaei 4Y14.</title>
        <authorList>
            <person name="Liu Y."/>
        </authorList>
    </citation>
    <scope>NUCLEOTIDE SEQUENCE [LARGE SCALE GENOMIC DNA]</scope>
    <source>
        <strain evidence="11 12">4Y14</strain>
    </source>
</reference>
<comment type="similarity">
    <text evidence="2">Belongs to the CheZ family.</text>
</comment>
<feature type="compositionally biased region" description="Low complexity" evidence="10">
    <location>
        <begin position="51"/>
        <end position="62"/>
    </location>
</feature>
<evidence type="ECO:0000256" key="7">
    <source>
        <dbReference type="ARBA" id="ARBA00022801"/>
    </source>
</evidence>
<dbReference type="GO" id="GO:0005737">
    <property type="term" value="C:cytoplasm"/>
    <property type="evidence" value="ECO:0007669"/>
    <property type="project" value="UniProtKB-SubCell"/>
</dbReference>
<evidence type="ECO:0000256" key="3">
    <source>
        <dbReference type="ARBA" id="ARBA00018484"/>
    </source>
</evidence>
<keyword evidence="8" id="KW-0904">Protein phosphatase</keyword>
<evidence type="ECO:0000256" key="10">
    <source>
        <dbReference type="SAM" id="MobiDB-lite"/>
    </source>
</evidence>
<dbReference type="EMBL" id="JADFUA010000007">
    <property type="protein sequence ID" value="MBE9610192.1"/>
    <property type="molecule type" value="Genomic_DNA"/>
</dbReference>
<keyword evidence="7 11" id="KW-0378">Hydrolase</keyword>
<feature type="compositionally biased region" description="Polar residues" evidence="10">
    <location>
        <begin position="37"/>
        <end position="47"/>
    </location>
</feature>
<organism evidence="11 12">
    <name type="scientific">Chitinilyticum piscinae</name>
    <dbReference type="NCBI Taxonomy" id="2866724"/>
    <lineage>
        <taxon>Bacteria</taxon>
        <taxon>Pseudomonadati</taxon>
        <taxon>Pseudomonadota</taxon>
        <taxon>Betaproteobacteria</taxon>
        <taxon>Neisseriales</taxon>
        <taxon>Chitinibacteraceae</taxon>
        <taxon>Chitinilyticum</taxon>
    </lineage>
</organism>
<evidence type="ECO:0000256" key="6">
    <source>
        <dbReference type="ARBA" id="ARBA00022779"/>
    </source>
</evidence>
<dbReference type="PANTHER" id="PTHR43693">
    <property type="entry name" value="PROTEIN PHOSPHATASE CHEZ"/>
    <property type="match status" value="1"/>
</dbReference>
<dbReference type="Gene3D" id="1.10.287.500">
    <property type="entry name" value="Helix hairpin bin"/>
    <property type="match status" value="1"/>
</dbReference>
<feature type="region of interest" description="Disordered" evidence="10">
    <location>
        <begin position="19"/>
        <end position="74"/>
    </location>
</feature>
<gene>
    <name evidence="11" type="primary">cheZ</name>
    <name evidence="11" type="ORF">INR99_12650</name>
</gene>
<dbReference type="GO" id="GO:0097588">
    <property type="term" value="P:archaeal or bacterial-type flagellum-dependent cell motility"/>
    <property type="evidence" value="ECO:0007669"/>
    <property type="project" value="UniProtKB-KW"/>
</dbReference>
<dbReference type="InterPro" id="IPR050992">
    <property type="entry name" value="CheZ_family_phosphatases"/>
</dbReference>
<dbReference type="AlphaFoldDB" id="A0A8J7K2L3"/>
<evidence type="ECO:0000256" key="8">
    <source>
        <dbReference type="ARBA" id="ARBA00022912"/>
    </source>
</evidence>
<dbReference type="GO" id="GO:0050920">
    <property type="term" value="P:regulation of chemotaxis"/>
    <property type="evidence" value="ECO:0007669"/>
    <property type="project" value="InterPro"/>
</dbReference>
<dbReference type="PANTHER" id="PTHR43693:SF1">
    <property type="entry name" value="PROTEIN PHOSPHATASE CHEZ"/>
    <property type="match status" value="1"/>
</dbReference>
<dbReference type="GO" id="GO:0004721">
    <property type="term" value="F:phosphoprotein phosphatase activity"/>
    <property type="evidence" value="ECO:0007669"/>
    <property type="project" value="UniProtKB-KW"/>
</dbReference>
<evidence type="ECO:0000256" key="5">
    <source>
        <dbReference type="ARBA" id="ARBA00022500"/>
    </source>
</evidence>
<dbReference type="InterPro" id="IPR007439">
    <property type="entry name" value="Chemotax_Pase_CheZ"/>
</dbReference>
<evidence type="ECO:0000256" key="1">
    <source>
        <dbReference type="ARBA" id="ARBA00004496"/>
    </source>
</evidence>
<evidence type="ECO:0000313" key="11">
    <source>
        <dbReference type="EMBL" id="MBE9610192.1"/>
    </source>
</evidence>
<keyword evidence="12" id="KW-1185">Reference proteome</keyword>
<accession>A0A8J7K2L3</accession>
<evidence type="ECO:0000256" key="9">
    <source>
        <dbReference type="ARBA" id="ARBA00029599"/>
    </source>
</evidence>
<evidence type="ECO:0000256" key="4">
    <source>
        <dbReference type="ARBA" id="ARBA00022490"/>
    </source>
</evidence>
<evidence type="ECO:0000313" key="12">
    <source>
        <dbReference type="Proteomes" id="UP000604481"/>
    </source>
</evidence>
<dbReference type="NCBIfam" id="NF008368">
    <property type="entry name" value="PRK11166.1"/>
    <property type="match status" value="1"/>
</dbReference>
<protein>
    <recommendedName>
        <fullName evidence="3">Protein phosphatase CheZ</fullName>
    </recommendedName>
    <alternativeName>
        <fullName evidence="9">Chemotaxis protein CheZ</fullName>
    </alternativeName>
</protein>
<comment type="caution">
    <text evidence="11">The sequence shown here is derived from an EMBL/GenBank/DDBJ whole genome shotgun (WGS) entry which is preliminary data.</text>
</comment>
<keyword evidence="4" id="KW-0963">Cytoplasm</keyword>
<dbReference type="GO" id="GO:0006935">
    <property type="term" value="P:chemotaxis"/>
    <property type="evidence" value="ECO:0007669"/>
    <property type="project" value="UniProtKB-KW"/>
</dbReference>
<dbReference type="Proteomes" id="UP000604481">
    <property type="component" value="Unassembled WGS sequence"/>
</dbReference>
<proteinExistence type="inferred from homology"/>